<dbReference type="Pfam" id="PF09365">
    <property type="entry name" value="DUF2461"/>
    <property type="match status" value="1"/>
</dbReference>
<gene>
    <name evidence="1" type="ordered locus">RUM_19880</name>
</gene>
<reference evidence="1" key="2">
    <citation type="submission" date="2010-03" db="EMBL/GenBank/DDBJ databases">
        <authorList>
            <person name="Pajon A."/>
        </authorList>
    </citation>
    <scope>NUCLEOTIDE SEQUENCE</scope>
    <source>
        <strain evidence="1">Type strain: 18P13</strain>
    </source>
</reference>
<dbReference type="PIRSF" id="PIRSF028451">
    <property type="entry name" value="UCP028451"/>
    <property type="match status" value="1"/>
</dbReference>
<dbReference type="AlphaFoldDB" id="D4LEH6"/>
<dbReference type="KEGG" id="rch:RUM_19880"/>
<evidence type="ECO:0000313" key="2">
    <source>
        <dbReference type="Proteomes" id="UP000007054"/>
    </source>
</evidence>
<dbReference type="InterPro" id="IPR015996">
    <property type="entry name" value="UCP028451"/>
</dbReference>
<dbReference type="RefSeq" id="WP_015558927.1">
    <property type="nucleotide sequence ID" value="NC_021039.1"/>
</dbReference>
<evidence type="ECO:0000313" key="1">
    <source>
        <dbReference type="EMBL" id="CBL18021.1"/>
    </source>
</evidence>
<organism evidence="1 2">
    <name type="scientific">Ruminococcus champanellensis (strain DSM 18848 / JCM 17042 / KCTC 15320 / 18P13)</name>
    <dbReference type="NCBI Taxonomy" id="213810"/>
    <lineage>
        <taxon>Bacteria</taxon>
        <taxon>Bacillati</taxon>
        <taxon>Bacillota</taxon>
        <taxon>Clostridia</taxon>
        <taxon>Eubacteriales</taxon>
        <taxon>Oscillospiraceae</taxon>
        <taxon>Ruminococcus</taxon>
    </lineage>
</organism>
<accession>D4LEH6</accession>
<dbReference type="HOGENOM" id="CLU_036742_2_1_9"/>
<dbReference type="EMBL" id="FP929052">
    <property type="protein sequence ID" value="CBL18021.1"/>
    <property type="molecule type" value="Genomic_DNA"/>
</dbReference>
<dbReference type="STRING" id="213810.RUM_19880"/>
<proteinExistence type="predicted"/>
<keyword evidence="2" id="KW-1185">Reference proteome</keyword>
<evidence type="ECO:0008006" key="3">
    <source>
        <dbReference type="Google" id="ProtNLM"/>
    </source>
</evidence>
<dbReference type="PANTHER" id="PTHR36452">
    <property type="entry name" value="CHROMOSOME 12, WHOLE GENOME SHOTGUN SEQUENCE"/>
    <property type="match status" value="1"/>
</dbReference>
<dbReference type="InterPro" id="IPR012808">
    <property type="entry name" value="CHP02453"/>
</dbReference>
<reference evidence="1" key="1">
    <citation type="submission" date="2010-03" db="EMBL/GenBank/DDBJ databases">
        <title>The genome sequence of Ruminococcus sp. 18P13.</title>
        <authorList>
            <consortium name="metaHIT consortium -- http://www.metahit.eu/"/>
            <person name="Pajon A."/>
            <person name="Turner K."/>
            <person name="Parkhill J."/>
            <person name="Bernalier A."/>
        </authorList>
    </citation>
    <scope>NUCLEOTIDE SEQUENCE [LARGE SCALE GENOMIC DNA]</scope>
    <source>
        <strain evidence="1">Type strain: 18P13</strain>
    </source>
</reference>
<dbReference type="PATRIC" id="fig|213810.4.peg.1887"/>
<protein>
    <recommendedName>
        <fullName evidence="3">TIGR02453 family protein</fullName>
    </recommendedName>
</protein>
<dbReference type="GeneID" id="83156657"/>
<dbReference type="NCBIfam" id="TIGR02453">
    <property type="entry name" value="TIGR02453 family protein"/>
    <property type="match status" value="1"/>
</dbReference>
<dbReference type="PANTHER" id="PTHR36452:SF1">
    <property type="entry name" value="DUF2461 DOMAIN-CONTAINING PROTEIN"/>
    <property type="match status" value="1"/>
</dbReference>
<name>D4LEH6_RUMC1</name>
<dbReference type="Proteomes" id="UP000007054">
    <property type="component" value="Chromosome"/>
</dbReference>
<sequence length="219" mass="25584">MAFSEKSLAFLFENRMHDSRAWYQEHKTQYQQYVAQPCKALIQQVQPYLAQIDPQISCTPRCMSRIYRDTRFSKDKSLFRTSFWCTFSRPRDGGEYPAFYFEAGQEGFSYGCGFYHASTVQMQLLRQMIQEQSPSYLAARQAMDSQQTFSLYGELYKRNHFPDAPSEQQDWLNRRNMGASCQSTDFPLLFSDALPQVLGEGYVQLTPFYRFLLNAAEQA</sequence>